<keyword evidence="4 6" id="KW-1133">Transmembrane helix</keyword>
<keyword evidence="3 6" id="KW-0812">Transmembrane</keyword>
<organism evidence="7 9">
    <name type="scientific">Tepidimonas ignava</name>
    <dbReference type="NCBI Taxonomy" id="114249"/>
    <lineage>
        <taxon>Bacteria</taxon>
        <taxon>Pseudomonadati</taxon>
        <taxon>Pseudomonadota</taxon>
        <taxon>Betaproteobacteria</taxon>
        <taxon>Burkholderiales</taxon>
        <taxon>Tepidimonas</taxon>
    </lineage>
</organism>
<evidence type="ECO:0000256" key="1">
    <source>
        <dbReference type="ARBA" id="ARBA00004370"/>
    </source>
</evidence>
<feature type="transmembrane region" description="Helical" evidence="6">
    <location>
        <begin position="222"/>
        <end position="240"/>
    </location>
</feature>
<dbReference type="InterPro" id="IPR045214">
    <property type="entry name" value="Surf1/Surf4"/>
</dbReference>
<evidence type="ECO:0000256" key="2">
    <source>
        <dbReference type="ARBA" id="ARBA00007165"/>
    </source>
</evidence>
<evidence type="ECO:0000256" key="3">
    <source>
        <dbReference type="ARBA" id="ARBA00022692"/>
    </source>
</evidence>
<dbReference type="PROSITE" id="PS50895">
    <property type="entry name" value="SURF1"/>
    <property type="match status" value="1"/>
</dbReference>
<dbReference type="EMBL" id="SMAH01000011">
    <property type="protein sequence ID" value="TCS97119.1"/>
    <property type="molecule type" value="Genomic_DNA"/>
</dbReference>
<evidence type="ECO:0000256" key="6">
    <source>
        <dbReference type="RuleBase" id="RU363076"/>
    </source>
</evidence>
<dbReference type="PANTHER" id="PTHR23427:SF2">
    <property type="entry name" value="SURFEIT LOCUS PROTEIN 1"/>
    <property type="match status" value="1"/>
</dbReference>
<comment type="subcellular location">
    <subcellularLocation>
        <location evidence="6">Cell membrane</location>
        <topology evidence="6">Multi-pass membrane protein</topology>
    </subcellularLocation>
    <subcellularLocation>
        <location evidence="1">Membrane</location>
    </subcellularLocation>
</comment>
<gene>
    <name evidence="7" type="ORF">EDC36_11182</name>
    <name evidence="8" type="ORF">Tigna_01184</name>
</gene>
<evidence type="ECO:0000313" key="9">
    <source>
        <dbReference type="Proteomes" id="UP000295536"/>
    </source>
</evidence>
<dbReference type="Pfam" id="PF02104">
    <property type="entry name" value="SURF1"/>
    <property type="match status" value="1"/>
</dbReference>
<reference evidence="7 9" key="1">
    <citation type="submission" date="2019-03" db="EMBL/GenBank/DDBJ databases">
        <title>Genomic Encyclopedia of Type Strains, Phase IV (KMG-IV): sequencing the most valuable type-strain genomes for metagenomic binning, comparative biology and taxonomic classification.</title>
        <authorList>
            <person name="Goeker M."/>
        </authorList>
    </citation>
    <scope>NUCLEOTIDE SEQUENCE [LARGE SCALE GENOMIC DNA]</scope>
    <source>
        <strain evidence="7 9">DSM 12034</strain>
    </source>
</reference>
<dbReference type="RefSeq" id="WP_132963008.1">
    <property type="nucleotide sequence ID" value="NZ_JBKBMZ010000011.1"/>
</dbReference>
<dbReference type="PANTHER" id="PTHR23427">
    <property type="entry name" value="SURFEIT LOCUS PROTEIN"/>
    <property type="match status" value="1"/>
</dbReference>
<evidence type="ECO:0000313" key="10">
    <source>
        <dbReference type="Proteomes" id="UP000315577"/>
    </source>
</evidence>
<name>A0A4R3LBG3_9BURK</name>
<keyword evidence="10" id="KW-1185">Reference proteome</keyword>
<evidence type="ECO:0000256" key="5">
    <source>
        <dbReference type="ARBA" id="ARBA00023136"/>
    </source>
</evidence>
<comment type="caution">
    <text evidence="7">The sequence shown here is derived from an EMBL/GenBank/DDBJ whole genome shotgun (WGS) entry which is preliminary data.</text>
</comment>
<dbReference type="CDD" id="cd06662">
    <property type="entry name" value="SURF1"/>
    <property type="match status" value="1"/>
</dbReference>
<accession>A0A4R3LBG3</accession>
<dbReference type="InterPro" id="IPR002994">
    <property type="entry name" value="Surf1/Shy1"/>
</dbReference>
<dbReference type="Proteomes" id="UP000295536">
    <property type="component" value="Unassembled WGS sequence"/>
</dbReference>
<evidence type="ECO:0000313" key="8">
    <source>
        <dbReference type="EMBL" id="TSE22353.1"/>
    </source>
</evidence>
<dbReference type="OrthoDB" id="9789940at2"/>
<comment type="similarity">
    <text evidence="2 6">Belongs to the SURF1 family.</text>
</comment>
<proteinExistence type="inferred from homology"/>
<sequence>MQRGARFWIVTVAAGVALATTTALGLWQWGRAETKRALLAQQQAQRDAPALDWDEVRGAAVQGRLDVLHGRAVRLRGRWVHEATVYLDNRPLHGQGGFIVVTPLLAPAGTAALLVQRGWVPRDPRDRARVPPLEATDGEVEVEGRLAPPPSRLFQLGPDARGPIRQNIDVAAAAAEWRLPLLAASVQQVGQGARARDGTPLVREWPVVAVPPEKHLAYATQWFALAGLIAGLYVWFQLILPRRRRR</sequence>
<dbReference type="AlphaFoldDB" id="A0A4R3LBG3"/>
<dbReference type="EMBL" id="VJNC01000006">
    <property type="protein sequence ID" value="TSE22353.1"/>
    <property type="molecule type" value="Genomic_DNA"/>
</dbReference>
<dbReference type="GO" id="GO:0005886">
    <property type="term" value="C:plasma membrane"/>
    <property type="evidence" value="ECO:0007669"/>
    <property type="project" value="UniProtKB-SubCell"/>
</dbReference>
<keyword evidence="6" id="KW-1003">Cell membrane</keyword>
<evidence type="ECO:0000256" key="4">
    <source>
        <dbReference type="ARBA" id="ARBA00022989"/>
    </source>
</evidence>
<reference evidence="8 10" key="2">
    <citation type="submission" date="2019-07" db="EMBL/GenBank/DDBJ databases">
        <title>Tepidimonas ignava SPS-1037 draft genome.</title>
        <authorList>
            <person name="Da Costa M.S."/>
            <person name="Froufe H.J.C."/>
            <person name="Egas C."/>
            <person name="Albuquerque L."/>
        </authorList>
    </citation>
    <scope>NUCLEOTIDE SEQUENCE [LARGE SCALE GENOMIC DNA]</scope>
    <source>
        <strain evidence="8 10">SPS-1037</strain>
    </source>
</reference>
<comment type="caution">
    <text evidence="6">Lacks conserved residue(s) required for the propagation of feature annotation.</text>
</comment>
<evidence type="ECO:0000313" key="7">
    <source>
        <dbReference type="EMBL" id="TCS97119.1"/>
    </source>
</evidence>
<keyword evidence="5 6" id="KW-0472">Membrane</keyword>
<dbReference type="Proteomes" id="UP000315577">
    <property type="component" value="Unassembled WGS sequence"/>
</dbReference>
<protein>
    <recommendedName>
        <fullName evidence="6">SURF1-like protein</fullName>
    </recommendedName>
</protein>